<dbReference type="InterPro" id="IPR012337">
    <property type="entry name" value="RNaseH-like_sf"/>
</dbReference>
<dbReference type="AlphaFoldDB" id="A0ABD2ZTE5"/>
<evidence type="ECO:0000259" key="1">
    <source>
        <dbReference type="Pfam" id="PF13456"/>
    </source>
</evidence>
<comment type="caution">
    <text evidence="2">The sequence shown here is derived from an EMBL/GenBank/DDBJ whole genome shotgun (WGS) entry which is preliminary data.</text>
</comment>
<dbReference type="PANTHER" id="PTHR47074:SF67">
    <property type="entry name" value="RNASE H TYPE-1 DOMAIN-CONTAINING PROTEIN"/>
    <property type="match status" value="1"/>
</dbReference>
<dbReference type="SUPFAM" id="SSF53098">
    <property type="entry name" value="Ribonuclease H-like"/>
    <property type="match status" value="1"/>
</dbReference>
<proteinExistence type="predicted"/>
<dbReference type="CDD" id="cd06222">
    <property type="entry name" value="RNase_H_like"/>
    <property type="match status" value="1"/>
</dbReference>
<dbReference type="Gene3D" id="3.30.420.10">
    <property type="entry name" value="Ribonuclease H-like superfamily/Ribonuclease H"/>
    <property type="match status" value="1"/>
</dbReference>
<evidence type="ECO:0000313" key="3">
    <source>
        <dbReference type="Proteomes" id="UP001630127"/>
    </source>
</evidence>
<organism evidence="2 3">
    <name type="scientific">Cinchona calisaya</name>
    <dbReference type="NCBI Taxonomy" id="153742"/>
    <lineage>
        <taxon>Eukaryota</taxon>
        <taxon>Viridiplantae</taxon>
        <taxon>Streptophyta</taxon>
        <taxon>Embryophyta</taxon>
        <taxon>Tracheophyta</taxon>
        <taxon>Spermatophyta</taxon>
        <taxon>Magnoliopsida</taxon>
        <taxon>eudicotyledons</taxon>
        <taxon>Gunneridae</taxon>
        <taxon>Pentapetalae</taxon>
        <taxon>asterids</taxon>
        <taxon>lamiids</taxon>
        <taxon>Gentianales</taxon>
        <taxon>Rubiaceae</taxon>
        <taxon>Cinchonoideae</taxon>
        <taxon>Cinchoneae</taxon>
        <taxon>Cinchona</taxon>
    </lineage>
</organism>
<protein>
    <recommendedName>
        <fullName evidence="1">RNase H type-1 domain-containing protein</fullName>
    </recommendedName>
</protein>
<feature type="domain" description="RNase H type-1" evidence="1">
    <location>
        <begin position="81"/>
        <end position="131"/>
    </location>
</feature>
<reference evidence="2 3" key="1">
    <citation type="submission" date="2024-11" db="EMBL/GenBank/DDBJ databases">
        <title>A near-complete genome assembly of Cinchona calisaya.</title>
        <authorList>
            <person name="Lian D.C."/>
            <person name="Zhao X.W."/>
            <person name="Wei L."/>
        </authorList>
    </citation>
    <scope>NUCLEOTIDE SEQUENCE [LARGE SCALE GENOMIC DNA]</scope>
    <source>
        <tissue evidence="2">Nenye</tissue>
    </source>
</reference>
<keyword evidence="3" id="KW-1185">Reference proteome</keyword>
<dbReference type="EMBL" id="JBJUIK010000007">
    <property type="protein sequence ID" value="KAL3522684.1"/>
    <property type="molecule type" value="Genomic_DNA"/>
</dbReference>
<dbReference type="InterPro" id="IPR002156">
    <property type="entry name" value="RNaseH_domain"/>
</dbReference>
<name>A0ABD2ZTE5_9GENT</name>
<dbReference type="Proteomes" id="UP001630127">
    <property type="component" value="Unassembled WGS sequence"/>
</dbReference>
<dbReference type="InterPro" id="IPR044730">
    <property type="entry name" value="RNase_H-like_dom_plant"/>
</dbReference>
<dbReference type="InterPro" id="IPR052929">
    <property type="entry name" value="RNase_H-like_EbsB-rel"/>
</dbReference>
<gene>
    <name evidence="2" type="ORF">ACH5RR_015518</name>
</gene>
<dbReference type="PANTHER" id="PTHR47074">
    <property type="entry name" value="BNAC02G40300D PROTEIN"/>
    <property type="match status" value="1"/>
</dbReference>
<accession>A0ABD2ZTE5</accession>
<sequence>MVISHVVSHRQLPLAPISIMDDQPLERRKIPSSDVFSSIRVWKAHNVDFYEGSTLTAAQVATKPYPSYLLVLPSVGFCKLNVDGSLAGNPGLSGERVVIRDHHGHFCFGFCEYYGISTSLVGECRALLSGIE</sequence>
<dbReference type="InterPro" id="IPR036397">
    <property type="entry name" value="RNaseH_sf"/>
</dbReference>
<dbReference type="Pfam" id="PF13456">
    <property type="entry name" value="RVT_3"/>
    <property type="match status" value="1"/>
</dbReference>
<evidence type="ECO:0000313" key="2">
    <source>
        <dbReference type="EMBL" id="KAL3522684.1"/>
    </source>
</evidence>